<feature type="transmembrane region" description="Helical" evidence="4">
    <location>
        <begin position="300"/>
        <end position="322"/>
    </location>
</feature>
<feature type="transmembrane region" description="Helical" evidence="4">
    <location>
        <begin position="54"/>
        <end position="71"/>
    </location>
</feature>
<reference evidence="6 7" key="1">
    <citation type="journal article" date="2022" name="Int. J. Syst. Evol. Microbiol.">
        <title>Noviherbaspirillum aridicola sp. nov., isolated from an arid soil in Pakistan.</title>
        <authorList>
            <person name="Khan I.U."/>
            <person name="Saqib M."/>
            <person name="Amin A."/>
            <person name="Hussain F."/>
            <person name="Li L."/>
            <person name="Liu Y.H."/>
            <person name="Fang B.Z."/>
            <person name="Ahmed I."/>
            <person name="Li W.J."/>
        </authorList>
    </citation>
    <scope>NUCLEOTIDE SEQUENCE [LARGE SCALE GENOMIC DNA]</scope>
    <source>
        <strain evidence="6 7">NCCP-691</strain>
    </source>
</reference>
<dbReference type="SUPFAM" id="SSF103473">
    <property type="entry name" value="MFS general substrate transporter"/>
    <property type="match status" value="1"/>
</dbReference>
<evidence type="ECO:0000259" key="5">
    <source>
        <dbReference type="PROSITE" id="PS50850"/>
    </source>
</evidence>
<dbReference type="PANTHER" id="PTHR23537:SF1">
    <property type="entry name" value="SUGAR TRANSPORTER"/>
    <property type="match status" value="1"/>
</dbReference>
<comment type="caution">
    <text evidence="6">The sequence shown here is derived from an EMBL/GenBank/DDBJ whole genome shotgun (WGS) entry which is preliminary data.</text>
</comment>
<dbReference type="InterPro" id="IPR020846">
    <property type="entry name" value="MFS_dom"/>
</dbReference>
<feature type="transmembrane region" description="Helical" evidence="4">
    <location>
        <begin position="78"/>
        <end position="95"/>
    </location>
</feature>
<evidence type="ECO:0000313" key="6">
    <source>
        <dbReference type="EMBL" id="GIZ50519.1"/>
    </source>
</evidence>
<feature type="transmembrane region" description="Helical" evidence="4">
    <location>
        <begin position="249"/>
        <end position="267"/>
    </location>
</feature>
<feature type="transmembrane region" description="Helical" evidence="4">
    <location>
        <begin position="213"/>
        <end position="237"/>
    </location>
</feature>
<dbReference type="PROSITE" id="PS50850">
    <property type="entry name" value="MFS"/>
    <property type="match status" value="1"/>
</dbReference>
<keyword evidence="3 4" id="KW-0472">Membrane</keyword>
<dbReference type="EMBL" id="BPMK01000002">
    <property type="protein sequence ID" value="GIZ50519.1"/>
    <property type="molecule type" value="Genomic_DNA"/>
</dbReference>
<feature type="transmembrane region" description="Helical" evidence="4">
    <location>
        <begin position="101"/>
        <end position="128"/>
    </location>
</feature>
<evidence type="ECO:0000256" key="1">
    <source>
        <dbReference type="ARBA" id="ARBA00022692"/>
    </source>
</evidence>
<evidence type="ECO:0000313" key="7">
    <source>
        <dbReference type="Proteomes" id="UP000887222"/>
    </source>
</evidence>
<keyword evidence="1 4" id="KW-0812">Transmembrane</keyword>
<name>A0ABQ4Q071_9BURK</name>
<dbReference type="InterPro" id="IPR036259">
    <property type="entry name" value="MFS_trans_sf"/>
</dbReference>
<dbReference type="Gene3D" id="1.20.1250.20">
    <property type="entry name" value="MFS general substrate transporter like domains"/>
    <property type="match status" value="2"/>
</dbReference>
<feature type="transmembrane region" description="Helical" evidence="4">
    <location>
        <begin position="362"/>
        <end position="381"/>
    </location>
</feature>
<gene>
    <name evidence="6" type="ORF">NCCP691_05330</name>
</gene>
<sequence>MKADARAILPMIAGGMLVTFVTVACARLAFGLILPFMREDLGLSYQQSGNLGTAASLGYLCLVMVAGAFAARRGGRSAVVIGTLLTTAGFIGLTLASGYPMLFACMLMLGCGTAFAYTPVISLLAGCFPERRGMVIGAINSGIGIGLLASSALVPWLAQASEHGWRHAWAAFALFGALATAAALAFLPGQRGGVASAGGAAPASVSRNPRVRLLALLYGIVGMTYIAQSTFMYSYALDAGLTPAEAGRLAAMMGLLSVGAGPGWGTLSDRIGRARALAIAMSLCLLGTAIPLVWSSYAGFALHYLILGCTVSGMFTSILATAAESVAPPEAPRATSFVTLFYAIGQLIGPALAGVAIDVAGFRTAFAGSCLLMLAGVWLCGRLRRLGPAA</sequence>
<dbReference type="PANTHER" id="PTHR23537">
    <property type="match status" value="1"/>
</dbReference>
<proteinExistence type="predicted"/>
<keyword evidence="7" id="KW-1185">Reference proteome</keyword>
<protein>
    <submittedName>
        <fullName evidence="6">MFS transporter</fullName>
    </submittedName>
</protein>
<dbReference type="InterPro" id="IPR010645">
    <property type="entry name" value="MFS_4"/>
</dbReference>
<evidence type="ECO:0000256" key="4">
    <source>
        <dbReference type="SAM" id="Phobius"/>
    </source>
</evidence>
<feature type="transmembrane region" description="Helical" evidence="4">
    <location>
        <begin position="12"/>
        <end position="34"/>
    </location>
</feature>
<feature type="transmembrane region" description="Helical" evidence="4">
    <location>
        <begin position="135"/>
        <end position="157"/>
    </location>
</feature>
<dbReference type="Proteomes" id="UP000887222">
    <property type="component" value="Unassembled WGS sequence"/>
</dbReference>
<feature type="transmembrane region" description="Helical" evidence="4">
    <location>
        <begin position="169"/>
        <end position="187"/>
    </location>
</feature>
<evidence type="ECO:0000256" key="2">
    <source>
        <dbReference type="ARBA" id="ARBA00022989"/>
    </source>
</evidence>
<dbReference type="PROSITE" id="PS51257">
    <property type="entry name" value="PROKAR_LIPOPROTEIN"/>
    <property type="match status" value="1"/>
</dbReference>
<organism evidence="6 7">
    <name type="scientific">Noviherbaspirillum aridicola</name>
    <dbReference type="NCBI Taxonomy" id="2849687"/>
    <lineage>
        <taxon>Bacteria</taxon>
        <taxon>Pseudomonadati</taxon>
        <taxon>Pseudomonadota</taxon>
        <taxon>Betaproteobacteria</taxon>
        <taxon>Burkholderiales</taxon>
        <taxon>Oxalobacteraceae</taxon>
        <taxon>Noviherbaspirillum</taxon>
    </lineage>
</organism>
<feature type="transmembrane region" description="Helical" evidence="4">
    <location>
        <begin position="274"/>
        <end position="294"/>
    </location>
</feature>
<evidence type="ECO:0000256" key="3">
    <source>
        <dbReference type="ARBA" id="ARBA00023136"/>
    </source>
</evidence>
<dbReference type="RefSeq" id="WP_220806695.1">
    <property type="nucleotide sequence ID" value="NZ_BPMK01000002.1"/>
</dbReference>
<feature type="domain" description="Major facilitator superfamily (MFS) profile" evidence="5">
    <location>
        <begin position="8"/>
        <end position="390"/>
    </location>
</feature>
<keyword evidence="2 4" id="KW-1133">Transmembrane helix</keyword>
<feature type="transmembrane region" description="Helical" evidence="4">
    <location>
        <begin position="334"/>
        <end position="356"/>
    </location>
</feature>
<dbReference type="Pfam" id="PF06779">
    <property type="entry name" value="MFS_4"/>
    <property type="match status" value="1"/>
</dbReference>
<accession>A0ABQ4Q071</accession>